<dbReference type="AlphaFoldDB" id="A0A2G9U297"/>
<dbReference type="EMBL" id="KZ350048">
    <property type="protein sequence ID" value="PIO64278.1"/>
    <property type="molecule type" value="Genomic_DNA"/>
</dbReference>
<gene>
    <name evidence="1" type="ORF">TELCIR_14100</name>
</gene>
<proteinExistence type="predicted"/>
<keyword evidence="2" id="KW-1185">Reference proteome</keyword>
<evidence type="ECO:0000313" key="2">
    <source>
        <dbReference type="Proteomes" id="UP000230423"/>
    </source>
</evidence>
<sequence>MGESNSETVRCSPNRLWNKCEQGHLQHAIPGGCSCGFTWEI</sequence>
<organism evidence="1 2">
    <name type="scientific">Teladorsagia circumcincta</name>
    <name type="common">Brown stomach worm</name>
    <name type="synonym">Ostertagia circumcincta</name>
    <dbReference type="NCBI Taxonomy" id="45464"/>
    <lineage>
        <taxon>Eukaryota</taxon>
        <taxon>Metazoa</taxon>
        <taxon>Ecdysozoa</taxon>
        <taxon>Nematoda</taxon>
        <taxon>Chromadorea</taxon>
        <taxon>Rhabditida</taxon>
        <taxon>Rhabditina</taxon>
        <taxon>Rhabditomorpha</taxon>
        <taxon>Strongyloidea</taxon>
        <taxon>Trichostrongylidae</taxon>
        <taxon>Teladorsagia</taxon>
    </lineage>
</organism>
<evidence type="ECO:0000313" key="1">
    <source>
        <dbReference type="EMBL" id="PIO64278.1"/>
    </source>
</evidence>
<reference evidence="1 2" key="1">
    <citation type="submission" date="2015-09" db="EMBL/GenBank/DDBJ databases">
        <title>Draft genome of the parasitic nematode Teladorsagia circumcincta isolate WARC Sus (inbred).</title>
        <authorList>
            <person name="Mitreva M."/>
        </authorList>
    </citation>
    <scope>NUCLEOTIDE SEQUENCE [LARGE SCALE GENOMIC DNA]</scope>
    <source>
        <strain evidence="1 2">S</strain>
    </source>
</reference>
<protein>
    <submittedName>
        <fullName evidence="1">Uncharacterized protein</fullName>
    </submittedName>
</protein>
<accession>A0A2G9U297</accession>
<dbReference type="Proteomes" id="UP000230423">
    <property type="component" value="Unassembled WGS sequence"/>
</dbReference>
<name>A0A2G9U297_TELCI</name>